<evidence type="ECO:0000313" key="3">
    <source>
        <dbReference type="Proteomes" id="UP000308092"/>
    </source>
</evidence>
<dbReference type="Proteomes" id="UP000308092">
    <property type="component" value="Unassembled WGS sequence"/>
</dbReference>
<feature type="compositionally biased region" description="Low complexity" evidence="1">
    <location>
        <begin position="64"/>
        <end position="76"/>
    </location>
</feature>
<feature type="compositionally biased region" description="Basic and acidic residues" evidence="1">
    <location>
        <begin position="88"/>
        <end position="98"/>
    </location>
</feature>
<evidence type="ECO:0000313" key="2">
    <source>
        <dbReference type="EMBL" id="THC96759.1"/>
    </source>
</evidence>
<dbReference type="AlphaFoldDB" id="A0A4S3JM98"/>
<organism evidence="2 3">
    <name type="scientific">Aspergillus tanneri</name>
    <dbReference type="NCBI Taxonomy" id="1220188"/>
    <lineage>
        <taxon>Eukaryota</taxon>
        <taxon>Fungi</taxon>
        <taxon>Dikarya</taxon>
        <taxon>Ascomycota</taxon>
        <taxon>Pezizomycotina</taxon>
        <taxon>Eurotiomycetes</taxon>
        <taxon>Eurotiomycetidae</taxon>
        <taxon>Eurotiales</taxon>
        <taxon>Aspergillaceae</taxon>
        <taxon>Aspergillus</taxon>
        <taxon>Aspergillus subgen. Circumdati</taxon>
    </lineage>
</organism>
<accession>A0A4S3JM98</accession>
<comment type="caution">
    <text evidence="2">The sequence shown here is derived from an EMBL/GenBank/DDBJ whole genome shotgun (WGS) entry which is preliminary data.</text>
</comment>
<feature type="region of interest" description="Disordered" evidence="1">
    <location>
        <begin position="61"/>
        <end position="109"/>
    </location>
</feature>
<reference evidence="2 3" key="1">
    <citation type="submission" date="2019-03" db="EMBL/GenBank/DDBJ databases">
        <title>The genome sequence of a newly discovered highly antifungal drug resistant Aspergillus species, Aspergillus tanneri NIH 1004.</title>
        <authorList>
            <person name="Mounaud S."/>
            <person name="Singh I."/>
            <person name="Joardar V."/>
            <person name="Pakala S."/>
            <person name="Pakala S."/>
            <person name="Venepally P."/>
            <person name="Hoover J."/>
            <person name="Nierman W."/>
            <person name="Chung J."/>
            <person name="Losada L."/>
        </authorList>
    </citation>
    <scope>NUCLEOTIDE SEQUENCE [LARGE SCALE GENOMIC DNA]</scope>
    <source>
        <strain evidence="2 3">NIH1004</strain>
    </source>
</reference>
<sequence>MTGVDINSTLLVLLDGSGKSFLCPQFIQKRINRACQVWGNGKPRASTDGPERNLSAPITAIFSPNNIPNHPQHQPPVSGEQNSTKTGDGAKRKAEHNNGTHTRSKRNRYISIAWYDARSRIAKFPKFPHVHPKEIDADD</sequence>
<evidence type="ECO:0000256" key="1">
    <source>
        <dbReference type="SAM" id="MobiDB-lite"/>
    </source>
</evidence>
<gene>
    <name evidence="2" type="ORF">EYZ11_003768</name>
</gene>
<keyword evidence="3" id="KW-1185">Reference proteome</keyword>
<protein>
    <submittedName>
        <fullName evidence="2">Uncharacterized protein</fullName>
    </submittedName>
</protein>
<dbReference type="STRING" id="1220188.A0A4S3JM98"/>
<dbReference type="EMBL" id="SOSA01000100">
    <property type="protein sequence ID" value="THC96759.1"/>
    <property type="molecule type" value="Genomic_DNA"/>
</dbReference>
<dbReference type="VEuPathDB" id="FungiDB:EYZ11_003768"/>
<proteinExistence type="predicted"/>
<name>A0A4S3JM98_9EURO</name>